<name>A0A0H1R389_9HYPH</name>
<dbReference type="EMBL" id="LCYG01000128">
    <property type="protein sequence ID" value="KLK89675.1"/>
    <property type="molecule type" value="Genomic_DNA"/>
</dbReference>
<organism evidence="5 6">
    <name type="scientific">Microvirga vignae</name>
    <dbReference type="NCBI Taxonomy" id="1225564"/>
    <lineage>
        <taxon>Bacteria</taxon>
        <taxon>Pseudomonadati</taxon>
        <taxon>Pseudomonadota</taxon>
        <taxon>Alphaproteobacteria</taxon>
        <taxon>Hyphomicrobiales</taxon>
        <taxon>Methylobacteriaceae</taxon>
        <taxon>Microvirga</taxon>
    </lineage>
</organism>
<dbReference type="PRINTS" id="PR00038">
    <property type="entry name" value="HTHLUXR"/>
</dbReference>
<dbReference type="SMART" id="SM00421">
    <property type="entry name" value="HTH_LUXR"/>
    <property type="match status" value="1"/>
</dbReference>
<dbReference type="InterPro" id="IPR000792">
    <property type="entry name" value="Tscrpt_reg_LuxR_C"/>
</dbReference>
<feature type="domain" description="Response regulatory" evidence="4">
    <location>
        <begin position="19"/>
        <end position="137"/>
    </location>
</feature>
<dbReference type="InterPro" id="IPR001789">
    <property type="entry name" value="Sig_transdc_resp-reg_receiver"/>
</dbReference>
<evidence type="ECO:0000259" key="4">
    <source>
        <dbReference type="PROSITE" id="PS50110"/>
    </source>
</evidence>
<evidence type="ECO:0000313" key="5">
    <source>
        <dbReference type="EMBL" id="KLK89675.1"/>
    </source>
</evidence>
<dbReference type="InterPro" id="IPR016032">
    <property type="entry name" value="Sig_transdc_resp-reg_C-effctor"/>
</dbReference>
<evidence type="ECO:0000256" key="1">
    <source>
        <dbReference type="ARBA" id="ARBA00023125"/>
    </source>
</evidence>
<dbReference type="PANTHER" id="PTHR45566">
    <property type="entry name" value="HTH-TYPE TRANSCRIPTIONAL REGULATOR YHJB-RELATED"/>
    <property type="match status" value="1"/>
</dbReference>
<dbReference type="GO" id="GO:0003677">
    <property type="term" value="F:DNA binding"/>
    <property type="evidence" value="ECO:0007669"/>
    <property type="project" value="UniProtKB-KW"/>
</dbReference>
<accession>A0A0H1R389</accession>
<dbReference type="Gene3D" id="3.40.50.2300">
    <property type="match status" value="1"/>
</dbReference>
<evidence type="ECO:0000256" key="2">
    <source>
        <dbReference type="PROSITE-ProRule" id="PRU00169"/>
    </source>
</evidence>
<dbReference type="STRING" id="1225564.AA309_29990"/>
<comment type="caution">
    <text evidence="2">Lacks conserved residue(s) required for the propagation of feature annotation.</text>
</comment>
<feature type="domain" description="HTH luxR-type" evidence="3">
    <location>
        <begin position="194"/>
        <end position="259"/>
    </location>
</feature>
<evidence type="ECO:0000313" key="6">
    <source>
        <dbReference type="Proteomes" id="UP000035489"/>
    </source>
</evidence>
<dbReference type="PROSITE" id="PS50043">
    <property type="entry name" value="HTH_LUXR_2"/>
    <property type="match status" value="1"/>
</dbReference>
<dbReference type="Proteomes" id="UP000035489">
    <property type="component" value="Unassembled WGS sequence"/>
</dbReference>
<dbReference type="InterPro" id="IPR011006">
    <property type="entry name" value="CheY-like_superfamily"/>
</dbReference>
<evidence type="ECO:0000259" key="3">
    <source>
        <dbReference type="PROSITE" id="PS50043"/>
    </source>
</evidence>
<dbReference type="Pfam" id="PF00196">
    <property type="entry name" value="GerE"/>
    <property type="match status" value="1"/>
</dbReference>
<reference evidence="5 6" key="1">
    <citation type="submission" date="2015-05" db="EMBL/GenBank/DDBJ databases">
        <title>Draft genome sequence of Microvirga vignae strain BR3299, a novel nitrogen fixing bacteria isolated from Brazil semi-aired region.</title>
        <authorList>
            <person name="Zilli J.E."/>
            <person name="Passos S.R."/>
            <person name="Leite J."/>
            <person name="Baldani J.I."/>
            <person name="Xavier G.R."/>
            <person name="Rumjaneck N.G."/>
            <person name="Simoes-Araujo J.L."/>
        </authorList>
    </citation>
    <scope>NUCLEOTIDE SEQUENCE [LARGE SCALE GENOMIC DNA]</scope>
    <source>
        <strain evidence="5 6">BR3299</strain>
    </source>
</reference>
<dbReference type="PATRIC" id="fig|1225564.3.peg.747"/>
<dbReference type="AlphaFoldDB" id="A0A0H1R389"/>
<dbReference type="PANTHER" id="PTHR45566:SF1">
    <property type="entry name" value="HTH-TYPE TRANSCRIPTIONAL REGULATOR YHJB-RELATED"/>
    <property type="match status" value="1"/>
</dbReference>
<keyword evidence="1" id="KW-0238">DNA-binding</keyword>
<proteinExistence type="predicted"/>
<dbReference type="GO" id="GO:0006355">
    <property type="term" value="P:regulation of DNA-templated transcription"/>
    <property type="evidence" value="ECO:0007669"/>
    <property type="project" value="InterPro"/>
</dbReference>
<evidence type="ECO:0008006" key="7">
    <source>
        <dbReference type="Google" id="ProtNLM"/>
    </source>
</evidence>
<sequence>MAVLNPSVDDQSDEAAKDIILVVDDEVLVRECLIEAMKSAFSQTLILGAGSIAELSHPPGMEVALVIFKVKSQPVLRERMAYDIRTIAGYFPQASVVVIASCDDPADIEIAIASGAQGVIPISASLKIAVAAVQLVMAGGHYFPRQVNEGSQLREGMVRSPYLAEFNGALSLSQKRLQQSRDLSGDDATTGPGAIGLASILTAREAEVLAALQKGYPNKWIAHHLNLSENTVKAHIRKIMRKLHATNRTEAVILSQQLRSTSGEE</sequence>
<gene>
    <name evidence="5" type="ORF">AA309_29990</name>
</gene>
<protein>
    <recommendedName>
        <fullName evidence="7">LuxR family transcriptional regulator</fullName>
    </recommendedName>
</protein>
<keyword evidence="6" id="KW-1185">Reference proteome</keyword>
<dbReference type="CDD" id="cd06170">
    <property type="entry name" value="LuxR_C_like"/>
    <property type="match status" value="1"/>
</dbReference>
<dbReference type="GO" id="GO:0000160">
    <property type="term" value="P:phosphorelay signal transduction system"/>
    <property type="evidence" value="ECO:0007669"/>
    <property type="project" value="InterPro"/>
</dbReference>
<dbReference type="InterPro" id="IPR051015">
    <property type="entry name" value="EvgA-like"/>
</dbReference>
<comment type="caution">
    <text evidence="5">The sequence shown here is derived from an EMBL/GenBank/DDBJ whole genome shotgun (WGS) entry which is preliminary data.</text>
</comment>
<dbReference type="SUPFAM" id="SSF46894">
    <property type="entry name" value="C-terminal effector domain of the bipartite response regulators"/>
    <property type="match status" value="1"/>
</dbReference>
<dbReference type="SUPFAM" id="SSF52172">
    <property type="entry name" value="CheY-like"/>
    <property type="match status" value="1"/>
</dbReference>
<dbReference type="PROSITE" id="PS50110">
    <property type="entry name" value="RESPONSE_REGULATORY"/>
    <property type="match status" value="1"/>
</dbReference>